<dbReference type="Gene3D" id="3.40.50.300">
    <property type="entry name" value="P-loop containing nucleotide triphosphate hydrolases"/>
    <property type="match status" value="1"/>
</dbReference>
<organism evidence="5 6">
    <name type="scientific">Candidatus Tanganyikabacteria bacterium</name>
    <dbReference type="NCBI Taxonomy" id="2961651"/>
    <lineage>
        <taxon>Bacteria</taxon>
        <taxon>Bacillati</taxon>
        <taxon>Candidatus Sericytochromatia</taxon>
        <taxon>Candidatus Tanganyikabacteria</taxon>
    </lineage>
</organism>
<evidence type="ECO:0000256" key="3">
    <source>
        <dbReference type="ARBA" id="ARBA00022840"/>
    </source>
</evidence>
<dbReference type="AlphaFoldDB" id="A0A937X714"/>
<keyword evidence="3" id="KW-0067">ATP-binding</keyword>
<dbReference type="PANTHER" id="PTHR30258:SF2">
    <property type="entry name" value="COMG OPERON PROTEIN 1"/>
    <property type="match status" value="1"/>
</dbReference>
<evidence type="ECO:0000313" key="5">
    <source>
        <dbReference type="EMBL" id="MBM3275917.1"/>
    </source>
</evidence>
<evidence type="ECO:0000256" key="2">
    <source>
        <dbReference type="ARBA" id="ARBA00022741"/>
    </source>
</evidence>
<name>A0A937X714_9BACT</name>
<evidence type="ECO:0000259" key="4">
    <source>
        <dbReference type="Pfam" id="PF00437"/>
    </source>
</evidence>
<evidence type="ECO:0000256" key="1">
    <source>
        <dbReference type="ARBA" id="ARBA00006611"/>
    </source>
</evidence>
<dbReference type="PANTHER" id="PTHR30258">
    <property type="entry name" value="TYPE II SECRETION SYSTEM PROTEIN GSPE-RELATED"/>
    <property type="match status" value="1"/>
</dbReference>
<dbReference type="GO" id="GO:0016887">
    <property type="term" value="F:ATP hydrolysis activity"/>
    <property type="evidence" value="ECO:0007669"/>
    <property type="project" value="TreeGrafter"/>
</dbReference>
<dbReference type="Gene3D" id="3.30.450.90">
    <property type="match status" value="1"/>
</dbReference>
<dbReference type="InterPro" id="IPR027417">
    <property type="entry name" value="P-loop_NTPase"/>
</dbReference>
<feature type="domain" description="Bacterial type II secretion system protein E" evidence="4">
    <location>
        <begin position="2"/>
        <end position="169"/>
    </location>
</feature>
<dbReference type="GO" id="GO:0005524">
    <property type="term" value="F:ATP binding"/>
    <property type="evidence" value="ECO:0007669"/>
    <property type="project" value="UniProtKB-KW"/>
</dbReference>
<dbReference type="Proteomes" id="UP000703893">
    <property type="component" value="Unassembled WGS sequence"/>
</dbReference>
<feature type="non-terminal residue" evidence="5">
    <location>
        <position position="174"/>
    </location>
</feature>
<proteinExistence type="inferred from homology"/>
<dbReference type="EMBL" id="VGJX01000777">
    <property type="protein sequence ID" value="MBM3275917.1"/>
    <property type="molecule type" value="Genomic_DNA"/>
</dbReference>
<comment type="caution">
    <text evidence="5">The sequence shown here is derived from an EMBL/GenBank/DDBJ whole genome shotgun (WGS) entry which is preliminary data.</text>
</comment>
<dbReference type="InterPro" id="IPR001482">
    <property type="entry name" value="T2SS/T4SS_dom"/>
</dbReference>
<keyword evidence="2" id="KW-0547">Nucleotide-binding</keyword>
<dbReference type="Pfam" id="PF00437">
    <property type="entry name" value="T2SSE"/>
    <property type="match status" value="1"/>
</dbReference>
<reference evidence="5 6" key="1">
    <citation type="submission" date="2019-03" db="EMBL/GenBank/DDBJ databases">
        <title>Lake Tanganyika Metagenome-Assembled Genomes (MAGs).</title>
        <authorList>
            <person name="Tran P."/>
        </authorList>
    </citation>
    <scope>NUCLEOTIDE SEQUENCE [LARGE SCALE GENOMIC DNA]</scope>
    <source>
        <strain evidence="5">K_DeepCast_65m_m2_236</strain>
    </source>
</reference>
<comment type="similarity">
    <text evidence="1">Belongs to the GSP E family.</text>
</comment>
<dbReference type="GO" id="GO:0005886">
    <property type="term" value="C:plasma membrane"/>
    <property type="evidence" value="ECO:0007669"/>
    <property type="project" value="TreeGrafter"/>
</dbReference>
<gene>
    <name evidence="5" type="primary">tadA</name>
    <name evidence="5" type="ORF">FJZ00_12250</name>
</gene>
<sequence length="174" mass="19166">MLEPEEFETRIRMRIDGYLSAEPAVPTRISSLVSSRLRVLCDMSPTPPLVPQSGSFHFPYEGRKIKVTLHSLPVKHGQLITLRFFDPVRLGATSLDELIEHPTVRGALEQLLLRQSGLVVINGPKHPLKTALIYACLRFAASQGRGVVSLEPIIEYELAAISQVQVGTDGESAI</sequence>
<dbReference type="SUPFAM" id="SSF52540">
    <property type="entry name" value="P-loop containing nucleoside triphosphate hydrolases"/>
    <property type="match status" value="1"/>
</dbReference>
<accession>A0A937X714</accession>
<protein>
    <submittedName>
        <fullName evidence="5">Flp pilus assembly complex ATPase component TadA</fullName>
    </submittedName>
</protein>
<evidence type="ECO:0000313" key="6">
    <source>
        <dbReference type="Proteomes" id="UP000703893"/>
    </source>
</evidence>